<dbReference type="AlphaFoldDB" id="A0AAV0GS30"/>
<organism evidence="4 5">
    <name type="scientific">Linum tenue</name>
    <dbReference type="NCBI Taxonomy" id="586396"/>
    <lineage>
        <taxon>Eukaryota</taxon>
        <taxon>Viridiplantae</taxon>
        <taxon>Streptophyta</taxon>
        <taxon>Embryophyta</taxon>
        <taxon>Tracheophyta</taxon>
        <taxon>Spermatophyta</taxon>
        <taxon>Magnoliopsida</taxon>
        <taxon>eudicotyledons</taxon>
        <taxon>Gunneridae</taxon>
        <taxon>Pentapetalae</taxon>
        <taxon>rosids</taxon>
        <taxon>fabids</taxon>
        <taxon>Malpighiales</taxon>
        <taxon>Linaceae</taxon>
        <taxon>Linum</taxon>
    </lineage>
</organism>
<protein>
    <recommendedName>
        <fullName evidence="3">CCHC-type domain-containing protein</fullName>
    </recommendedName>
</protein>
<feature type="compositionally biased region" description="Low complexity" evidence="2">
    <location>
        <begin position="429"/>
        <end position="442"/>
    </location>
</feature>
<feature type="compositionally biased region" description="Basic and acidic residues" evidence="2">
    <location>
        <begin position="323"/>
        <end position="333"/>
    </location>
</feature>
<dbReference type="SMART" id="SM00343">
    <property type="entry name" value="ZnF_C2HC"/>
    <property type="match status" value="1"/>
</dbReference>
<dbReference type="InterPro" id="IPR001878">
    <property type="entry name" value="Znf_CCHC"/>
</dbReference>
<feature type="region of interest" description="Disordered" evidence="2">
    <location>
        <begin position="289"/>
        <end position="470"/>
    </location>
</feature>
<dbReference type="InterPro" id="IPR025558">
    <property type="entry name" value="DUF4283"/>
</dbReference>
<keyword evidence="1" id="KW-0479">Metal-binding</keyword>
<dbReference type="GO" id="GO:0008270">
    <property type="term" value="F:zinc ion binding"/>
    <property type="evidence" value="ECO:0007669"/>
    <property type="project" value="UniProtKB-KW"/>
</dbReference>
<evidence type="ECO:0000259" key="3">
    <source>
        <dbReference type="PROSITE" id="PS50158"/>
    </source>
</evidence>
<dbReference type="SUPFAM" id="SSF57756">
    <property type="entry name" value="Retrovirus zinc finger-like domains"/>
    <property type="match status" value="1"/>
</dbReference>
<name>A0AAV0GS30_9ROSI</name>
<evidence type="ECO:0000313" key="4">
    <source>
        <dbReference type="EMBL" id="CAI0375831.1"/>
    </source>
</evidence>
<keyword evidence="1" id="KW-0862">Zinc</keyword>
<keyword evidence="5" id="KW-1185">Reference proteome</keyword>
<evidence type="ECO:0000256" key="1">
    <source>
        <dbReference type="PROSITE-ProRule" id="PRU00047"/>
    </source>
</evidence>
<feature type="domain" description="CCHC-type" evidence="3">
    <location>
        <begin position="265"/>
        <end position="280"/>
    </location>
</feature>
<accession>A0AAV0GS30</accession>
<proteinExistence type="predicted"/>
<dbReference type="PROSITE" id="PS50158">
    <property type="entry name" value="ZF_CCHC"/>
    <property type="match status" value="1"/>
</dbReference>
<feature type="compositionally biased region" description="Basic and acidic residues" evidence="2">
    <location>
        <begin position="381"/>
        <end position="398"/>
    </location>
</feature>
<feature type="region of interest" description="Disordered" evidence="2">
    <location>
        <begin position="1"/>
        <end position="42"/>
    </location>
</feature>
<feature type="compositionally biased region" description="Basic and acidic residues" evidence="2">
    <location>
        <begin position="445"/>
        <end position="455"/>
    </location>
</feature>
<evidence type="ECO:0000256" key="2">
    <source>
        <dbReference type="SAM" id="MobiDB-lite"/>
    </source>
</evidence>
<feature type="compositionally biased region" description="Low complexity" evidence="2">
    <location>
        <begin position="407"/>
        <end position="420"/>
    </location>
</feature>
<keyword evidence="1" id="KW-0863">Zinc-finger</keyword>
<dbReference type="Proteomes" id="UP001154282">
    <property type="component" value="Unassembled WGS sequence"/>
</dbReference>
<comment type="caution">
    <text evidence="4">The sequence shown here is derived from an EMBL/GenBank/DDBJ whole genome shotgun (WGS) entry which is preliminary data.</text>
</comment>
<evidence type="ECO:0000313" key="5">
    <source>
        <dbReference type="Proteomes" id="UP001154282"/>
    </source>
</evidence>
<gene>
    <name evidence="4" type="ORF">LITE_LOCUS756</name>
</gene>
<reference evidence="4" key="1">
    <citation type="submission" date="2022-08" db="EMBL/GenBank/DDBJ databases">
        <authorList>
            <person name="Gutierrez-Valencia J."/>
        </authorList>
    </citation>
    <scope>NUCLEOTIDE SEQUENCE</scope>
</reference>
<dbReference type="PANTHER" id="PTHR31286:SF99">
    <property type="entry name" value="DUF4283 DOMAIN-CONTAINING PROTEIN"/>
    <property type="match status" value="1"/>
</dbReference>
<dbReference type="Pfam" id="PF14111">
    <property type="entry name" value="DUF4283"/>
    <property type="match status" value="1"/>
</dbReference>
<dbReference type="EMBL" id="CAMGYJ010000002">
    <property type="protein sequence ID" value="CAI0375831.1"/>
    <property type="molecule type" value="Genomic_DNA"/>
</dbReference>
<dbReference type="InterPro" id="IPR040256">
    <property type="entry name" value="At4g02000-like"/>
</dbReference>
<dbReference type="GO" id="GO:0003676">
    <property type="term" value="F:nucleic acid binding"/>
    <property type="evidence" value="ECO:0007669"/>
    <property type="project" value="InterPro"/>
</dbReference>
<feature type="compositionally biased region" description="Polar residues" evidence="2">
    <location>
        <begin position="27"/>
        <end position="42"/>
    </location>
</feature>
<sequence>MVNQADMAIDSSSVLPLQKQGDKDATTETQPEQPLTMSTSQQSLTYAKAVSGGSTANRNQNPAIQWTPVGEHDLVTGERNGEPSLQVSAAFKAKLCAPWQKTLVVRLLGLRIGFVTLCNRLKNLWRPTGSMEVKDLDHDCYLVKLDNEHDYLRALTDGPWVIFDHYLVVQQWSPKFKASDPLPRTMIVWVQFPALKIHFYHKEVLTTLGNLIGRTIKLDYHTLNQERAKFARLAVEVDLSRHLVPRIWLDDEWQKVEYENLPEVCFECGKIGHSSSSCPQLLSVVPLSQSSPLDVSPTSPTTADDPNPGFGPWMLVTRKSRRNPRDLQRKGKVENGLGNLGNQSPISVSKDGKNGPAVREGNSTSPPLFTPNGHLPPKNPSQEKKGNNDKKISEETRKGKSKVVSEGNNKGKGLLGAGPKPSKKGDGGPKQVSVVGPSSSSGHDLGLEMLDRNAQEDGAAQEPHGESRLTMSQTLAIRTVTGQNGTVMQIVEDIPPVGQGAVTKNSSPSVA</sequence>
<dbReference type="InterPro" id="IPR036875">
    <property type="entry name" value="Znf_CCHC_sf"/>
</dbReference>
<dbReference type="PANTHER" id="PTHR31286">
    <property type="entry name" value="GLYCINE-RICH CELL WALL STRUCTURAL PROTEIN 1.8-LIKE"/>
    <property type="match status" value="1"/>
</dbReference>